<dbReference type="Proteomes" id="UP000597206">
    <property type="component" value="Unassembled WGS sequence"/>
</dbReference>
<evidence type="ECO:0000256" key="1">
    <source>
        <dbReference type="SAM" id="Phobius"/>
    </source>
</evidence>
<gene>
    <name evidence="2" type="ORF">I1A42_12595</name>
</gene>
<dbReference type="InterPro" id="IPR045584">
    <property type="entry name" value="Pilin-like"/>
</dbReference>
<sequence length="230" mass="25242">MRRRGFTLIEMIMTIIIGSILVLGIAGFLELGAKGYTDTVARQRIQTQAQFVLEKIAREIRHAVPNSIAVTDNANGQCVSFYPIKYAGFYGINEQSQTLQFIVGDAPSSYDGLSLIINPSRQSDFTDNSIYFSLSGSGTTLSLTANHVLQSTSIADRAYLYQNSVEYCLNLTTNAITRNNVQVGDSISSGRMSYEAPTLHRGGVVRISLTFAQNGEQSHFEQDVQVLNVP</sequence>
<keyword evidence="3" id="KW-1185">Reference proteome</keyword>
<comment type="caution">
    <text evidence="2">The sequence shown here is derived from an EMBL/GenBank/DDBJ whole genome shotgun (WGS) entry which is preliminary data.</text>
</comment>
<keyword evidence="1" id="KW-0472">Membrane</keyword>
<name>A0ABS0GG16_9VIBR</name>
<dbReference type="NCBIfam" id="TIGR02532">
    <property type="entry name" value="IV_pilin_GFxxxE"/>
    <property type="match status" value="1"/>
</dbReference>
<dbReference type="InterPro" id="IPR012902">
    <property type="entry name" value="N_methyl_site"/>
</dbReference>
<keyword evidence="1" id="KW-0812">Transmembrane</keyword>
<dbReference type="RefSeq" id="WP_196123650.1">
    <property type="nucleotide sequence ID" value="NZ_JADPMR010000001.1"/>
</dbReference>
<accession>A0ABS0GG16</accession>
<dbReference type="SUPFAM" id="SSF54523">
    <property type="entry name" value="Pili subunits"/>
    <property type="match status" value="1"/>
</dbReference>
<keyword evidence="1" id="KW-1133">Transmembrane helix</keyword>
<protein>
    <submittedName>
        <fullName evidence="2">Prepilin-type N-terminal cleavage/methylation domain-containing protein</fullName>
    </submittedName>
</protein>
<feature type="transmembrane region" description="Helical" evidence="1">
    <location>
        <begin position="7"/>
        <end position="29"/>
    </location>
</feature>
<evidence type="ECO:0000313" key="3">
    <source>
        <dbReference type="Proteomes" id="UP000597206"/>
    </source>
</evidence>
<dbReference type="PROSITE" id="PS00409">
    <property type="entry name" value="PROKAR_NTER_METHYL"/>
    <property type="match status" value="1"/>
</dbReference>
<organism evidence="2 3">
    <name type="scientific">Vibrio nitrifigilis</name>
    <dbReference type="NCBI Taxonomy" id="2789781"/>
    <lineage>
        <taxon>Bacteria</taxon>
        <taxon>Pseudomonadati</taxon>
        <taxon>Pseudomonadota</taxon>
        <taxon>Gammaproteobacteria</taxon>
        <taxon>Vibrionales</taxon>
        <taxon>Vibrionaceae</taxon>
        <taxon>Vibrio</taxon>
    </lineage>
</organism>
<proteinExistence type="predicted"/>
<dbReference type="EMBL" id="JADPMR010000001">
    <property type="protein sequence ID" value="MBF9001359.1"/>
    <property type="molecule type" value="Genomic_DNA"/>
</dbReference>
<reference evidence="2 3" key="1">
    <citation type="submission" date="2020-11" db="EMBL/GenBank/DDBJ databases">
        <title>Vibrio nitrifigilis sp. nov., a marine nitrogen-fixing bacterium isolated from the lagoon sediment of an islet inside an atoll.</title>
        <authorList>
            <person name="Wang L.-T."/>
            <person name="Shieh W.Y."/>
        </authorList>
    </citation>
    <scope>NUCLEOTIDE SEQUENCE [LARGE SCALE GENOMIC DNA]</scope>
    <source>
        <strain evidence="2 3">NFV-1</strain>
    </source>
</reference>
<evidence type="ECO:0000313" key="2">
    <source>
        <dbReference type="EMBL" id="MBF9001359.1"/>
    </source>
</evidence>
<dbReference type="Pfam" id="PF07963">
    <property type="entry name" value="N_methyl"/>
    <property type="match status" value="1"/>
</dbReference>